<evidence type="ECO:0000256" key="1">
    <source>
        <dbReference type="SAM" id="MobiDB-lite"/>
    </source>
</evidence>
<dbReference type="AlphaFoldDB" id="A0A1C7LYH8"/>
<dbReference type="Pfam" id="PF00533">
    <property type="entry name" value="BRCT"/>
    <property type="match status" value="1"/>
</dbReference>
<keyword evidence="4" id="KW-1185">Reference proteome</keyword>
<evidence type="ECO:0000313" key="3">
    <source>
        <dbReference type="EMBL" id="OBZ69765.1"/>
    </source>
</evidence>
<comment type="caution">
    <text evidence="3">The sequence shown here is derived from an EMBL/GenBank/DDBJ whole genome shotgun (WGS) entry which is preliminary data.</text>
</comment>
<feature type="region of interest" description="Disordered" evidence="1">
    <location>
        <begin position="231"/>
        <end position="304"/>
    </location>
</feature>
<accession>A0A1C7LYH8</accession>
<evidence type="ECO:0000313" key="4">
    <source>
        <dbReference type="Proteomes" id="UP000092993"/>
    </source>
</evidence>
<organism evidence="3 4">
    <name type="scientific">Grifola frondosa</name>
    <name type="common">Maitake</name>
    <name type="synonym">Polyporus frondosus</name>
    <dbReference type="NCBI Taxonomy" id="5627"/>
    <lineage>
        <taxon>Eukaryota</taxon>
        <taxon>Fungi</taxon>
        <taxon>Dikarya</taxon>
        <taxon>Basidiomycota</taxon>
        <taxon>Agaricomycotina</taxon>
        <taxon>Agaricomycetes</taxon>
        <taxon>Polyporales</taxon>
        <taxon>Grifolaceae</taxon>
        <taxon>Grifola</taxon>
    </lineage>
</organism>
<dbReference type="SUPFAM" id="SSF52113">
    <property type="entry name" value="BRCT domain"/>
    <property type="match status" value="1"/>
</dbReference>
<dbReference type="InterPro" id="IPR001357">
    <property type="entry name" value="BRCT_dom"/>
</dbReference>
<feature type="compositionally biased region" description="Basic and acidic residues" evidence="1">
    <location>
        <begin position="7"/>
        <end position="24"/>
    </location>
</feature>
<dbReference type="EMBL" id="LUGG01000015">
    <property type="protein sequence ID" value="OBZ69765.1"/>
    <property type="molecule type" value="Genomic_DNA"/>
</dbReference>
<name>A0A1C7LYH8_GRIFR</name>
<dbReference type="OrthoDB" id="2384350at2759"/>
<dbReference type="InterPro" id="IPR036420">
    <property type="entry name" value="BRCT_dom_sf"/>
</dbReference>
<dbReference type="Proteomes" id="UP000092993">
    <property type="component" value="Unassembled WGS sequence"/>
</dbReference>
<evidence type="ECO:0000259" key="2">
    <source>
        <dbReference type="PROSITE" id="PS50172"/>
    </source>
</evidence>
<protein>
    <recommendedName>
        <fullName evidence="2">BRCT domain-containing protein</fullName>
    </recommendedName>
</protein>
<dbReference type="PROSITE" id="PS50172">
    <property type="entry name" value="BRCT"/>
    <property type="match status" value="1"/>
</dbReference>
<gene>
    <name evidence="3" type="ORF">A0H81_10562</name>
</gene>
<sequence length="304" mass="32766">MGMGRGKGKEREKSTDVRKRDASRRASLASQFLSQSLTALPYTPAPLDPAKAQRQAPHHVWHEEAIRPLRGAWYCAALLNGGGTGAHVSAHPRRPAGLKDGDMNTSPAGGALAVLLACTIFVDVRTDEGDDAGALFVDMLKGMGARITSRVGQRCTHIVYKNGLMSTLTRYRLLNEPKPHVVGIAWVVECVEQRARVDEARFIIDLAGMNVAGTNKRRRSMLPKQLLRVDSGSSSIFSPGSSDFADTNGGPRLAEVSSSRMAVDDEGDSIESIGVGLSDDSLPPLEKARRRRSMLPIRSALQGS</sequence>
<feature type="domain" description="BRCT" evidence="2">
    <location>
        <begin position="138"/>
        <end position="204"/>
    </location>
</feature>
<feature type="compositionally biased region" description="Low complexity" evidence="1">
    <location>
        <begin position="231"/>
        <end position="244"/>
    </location>
</feature>
<proteinExistence type="predicted"/>
<feature type="region of interest" description="Disordered" evidence="1">
    <location>
        <begin position="1"/>
        <end position="27"/>
    </location>
</feature>
<dbReference type="STRING" id="5627.A0A1C7LYH8"/>
<reference evidence="3 4" key="1">
    <citation type="submission" date="2016-03" db="EMBL/GenBank/DDBJ databases">
        <title>Whole genome sequencing of Grifola frondosa 9006-11.</title>
        <authorList>
            <person name="Min B."/>
            <person name="Park H."/>
            <person name="Kim J.-G."/>
            <person name="Cho H."/>
            <person name="Oh Y.-L."/>
            <person name="Kong W.-S."/>
            <person name="Choi I.-G."/>
        </authorList>
    </citation>
    <scope>NUCLEOTIDE SEQUENCE [LARGE SCALE GENOMIC DNA]</scope>
    <source>
        <strain evidence="3 4">9006-11</strain>
    </source>
</reference>
<dbReference type="Gene3D" id="3.40.50.10190">
    <property type="entry name" value="BRCT domain"/>
    <property type="match status" value="1"/>
</dbReference>
<dbReference type="CDD" id="cd17716">
    <property type="entry name" value="BRCT_microcephalin_rpt1"/>
    <property type="match status" value="1"/>
</dbReference>